<reference evidence="3" key="1">
    <citation type="journal article" date="2023" name="Mol. Phylogenet. Evol.">
        <title>Genome-scale phylogeny and comparative genomics of the fungal order Sordariales.</title>
        <authorList>
            <person name="Hensen N."/>
            <person name="Bonometti L."/>
            <person name="Westerberg I."/>
            <person name="Brannstrom I.O."/>
            <person name="Guillou S."/>
            <person name="Cros-Aarteil S."/>
            <person name="Calhoun S."/>
            <person name="Haridas S."/>
            <person name="Kuo A."/>
            <person name="Mondo S."/>
            <person name="Pangilinan J."/>
            <person name="Riley R."/>
            <person name="LaButti K."/>
            <person name="Andreopoulos B."/>
            <person name="Lipzen A."/>
            <person name="Chen C."/>
            <person name="Yan M."/>
            <person name="Daum C."/>
            <person name="Ng V."/>
            <person name="Clum A."/>
            <person name="Steindorff A."/>
            <person name="Ohm R.A."/>
            <person name="Martin F."/>
            <person name="Silar P."/>
            <person name="Natvig D.O."/>
            <person name="Lalanne C."/>
            <person name="Gautier V."/>
            <person name="Ament-Velasquez S.L."/>
            <person name="Kruys A."/>
            <person name="Hutchinson M.I."/>
            <person name="Powell A.J."/>
            <person name="Barry K."/>
            <person name="Miller A.N."/>
            <person name="Grigoriev I.V."/>
            <person name="Debuchy R."/>
            <person name="Gladieux P."/>
            <person name="Hiltunen Thoren M."/>
            <person name="Johannesson H."/>
        </authorList>
    </citation>
    <scope>NUCLEOTIDE SEQUENCE [LARGE SCALE GENOMIC DNA]</scope>
    <source>
        <strain evidence="3">CBS 340.73</strain>
    </source>
</reference>
<evidence type="ECO:0000259" key="1">
    <source>
        <dbReference type="PROSITE" id="PS50878"/>
    </source>
</evidence>
<accession>A0AAN6MYH1</accession>
<evidence type="ECO:0000313" key="3">
    <source>
        <dbReference type="Proteomes" id="UP001303473"/>
    </source>
</evidence>
<sequence>SLLSLILFIFYITSLYKALNKKYLYLSIVKFIDDINLLAFSKKLKVDTY</sequence>
<feature type="non-terminal residue" evidence="2">
    <location>
        <position position="1"/>
    </location>
</feature>
<dbReference type="Proteomes" id="UP001303473">
    <property type="component" value="Unassembled WGS sequence"/>
</dbReference>
<gene>
    <name evidence="2" type="ORF">QBC46DRAFT_273087</name>
</gene>
<dbReference type="InterPro" id="IPR000477">
    <property type="entry name" value="RT_dom"/>
</dbReference>
<dbReference type="PROSITE" id="PS50878">
    <property type="entry name" value="RT_POL"/>
    <property type="match status" value="1"/>
</dbReference>
<comment type="caution">
    <text evidence="2">The sequence shown here is derived from an EMBL/GenBank/DDBJ whole genome shotgun (WGS) entry which is preliminary data.</text>
</comment>
<evidence type="ECO:0000313" key="2">
    <source>
        <dbReference type="EMBL" id="KAK3934798.1"/>
    </source>
</evidence>
<feature type="domain" description="Reverse transcriptase" evidence="1">
    <location>
        <begin position="1"/>
        <end position="49"/>
    </location>
</feature>
<dbReference type="EMBL" id="MU853960">
    <property type="protein sequence ID" value="KAK3934798.1"/>
    <property type="molecule type" value="Genomic_DNA"/>
</dbReference>
<proteinExistence type="predicted"/>
<dbReference type="AlphaFoldDB" id="A0AAN6MYH1"/>
<organism evidence="2 3">
    <name type="scientific">Diplogelasinospora grovesii</name>
    <dbReference type="NCBI Taxonomy" id="303347"/>
    <lineage>
        <taxon>Eukaryota</taxon>
        <taxon>Fungi</taxon>
        <taxon>Dikarya</taxon>
        <taxon>Ascomycota</taxon>
        <taxon>Pezizomycotina</taxon>
        <taxon>Sordariomycetes</taxon>
        <taxon>Sordariomycetidae</taxon>
        <taxon>Sordariales</taxon>
        <taxon>Diplogelasinosporaceae</taxon>
        <taxon>Diplogelasinospora</taxon>
    </lineage>
</organism>
<name>A0AAN6MYH1_9PEZI</name>
<keyword evidence="3" id="KW-1185">Reference proteome</keyword>
<protein>
    <recommendedName>
        <fullName evidence="1">Reverse transcriptase domain-containing protein</fullName>
    </recommendedName>
</protein>